<dbReference type="AlphaFoldDB" id="A0A852U8A0"/>
<sequence>MTDRRVLVRRGVFAAVDGNGDVHGTGGAAPDGLFARDARHLSLWRIEVDGAELTPLTQGVLVPPGTRDEPPAHVVMRDQAVGAFGLAERVRVVNHGDAPRTVRVRYLVDADFADQFELRADDRRYAKPGARRSREATADGFAFTYRRGDDWLARTVVAADPAPDEITVPGEAAPPDADTSPDAAASPDEAATGSRHCTAEWTLHLPAHGSAALTLNVRALPSGGGATGEGEGAPVIPPSAVTREVTAETEAFMFAEPRPRDRADFTVPAVPADLADSADLVRACEQGLADLVDLRVPATGPGGEPLLVPGAGVPWFLTLFGRDSLLTSLFTLPFRSGPAAAVLPALAAVQGSGYDPARIEQPGKIVHEVRHGELAHFRQVPYGRYYGAVDATPLFLVLLHAYTEATGDRSIAEALEPNARAAVDWLLGDGGLEEHGYLVYTPDPSGLVNQCWKDSAGAICFPDGRQADGPIAVCEAQGYAFDALRRTADLAERVWGDPAYAHRLEGVAERLRADFHRDFPVAAEGGFPALALDGEGRQVDVLASNAGHLLWSGLLDAELGAAVGRRLVRPDFFSGWGVRTLASGQAPYHPLSYHRGSIWPHDNAVIVAGLARYGLHQEAALVTRGLVDAAARHGHRLPEVLAGYSRDEHPTPVPYPHACSPQAWSTTTPLALLTAMGG</sequence>
<feature type="compositionally biased region" description="Low complexity" evidence="1">
    <location>
        <begin position="171"/>
        <end position="192"/>
    </location>
</feature>
<dbReference type="Pfam" id="PF22422">
    <property type="entry name" value="MGH1-like_GH"/>
    <property type="match status" value="1"/>
</dbReference>
<dbReference type="InterPro" id="IPR054491">
    <property type="entry name" value="MGH1-like_GH"/>
</dbReference>
<organism evidence="4 5">
    <name type="scientific">Spinactinospora alkalitolerans</name>
    <dbReference type="NCBI Taxonomy" id="687207"/>
    <lineage>
        <taxon>Bacteria</taxon>
        <taxon>Bacillati</taxon>
        <taxon>Actinomycetota</taxon>
        <taxon>Actinomycetes</taxon>
        <taxon>Streptosporangiales</taxon>
        <taxon>Nocardiopsidaceae</taxon>
        <taxon>Spinactinospora</taxon>
    </lineage>
</organism>
<proteinExistence type="predicted"/>
<evidence type="ECO:0000313" key="5">
    <source>
        <dbReference type="Proteomes" id="UP000589036"/>
    </source>
</evidence>
<feature type="domain" description="Mannosylglycerate hydrolase MGH1-like glycoside hydrolase" evidence="3">
    <location>
        <begin position="391"/>
        <end position="634"/>
    </location>
</feature>
<dbReference type="InterPro" id="IPR032856">
    <property type="entry name" value="GDE_N_bis"/>
</dbReference>
<evidence type="ECO:0000313" key="4">
    <source>
        <dbReference type="EMBL" id="NYE50294.1"/>
    </source>
</evidence>
<dbReference type="Gene3D" id="1.50.10.10">
    <property type="match status" value="1"/>
</dbReference>
<dbReference type="InterPro" id="IPR012341">
    <property type="entry name" value="6hp_glycosidase-like_sf"/>
</dbReference>
<evidence type="ECO:0000259" key="2">
    <source>
        <dbReference type="Pfam" id="PF14742"/>
    </source>
</evidence>
<name>A0A852U8A0_9ACTN</name>
<gene>
    <name evidence="4" type="ORF">HDA32_005414</name>
</gene>
<dbReference type="Pfam" id="PF14742">
    <property type="entry name" value="GDE_N_bis"/>
    <property type="match status" value="1"/>
</dbReference>
<protein>
    <submittedName>
        <fullName evidence="4">Glycogen debranching enzyme</fullName>
    </submittedName>
</protein>
<dbReference type="RefSeq" id="WP_179645799.1">
    <property type="nucleotide sequence ID" value="NZ_BAAAYY010000014.1"/>
</dbReference>
<accession>A0A852U8A0</accession>
<dbReference type="InterPro" id="IPR008928">
    <property type="entry name" value="6-hairpin_glycosidase_sf"/>
</dbReference>
<comment type="caution">
    <text evidence="4">The sequence shown here is derived from an EMBL/GenBank/DDBJ whole genome shotgun (WGS) entry which is preliminary data.</text>
</comment>
<feature type="region of interest" description="Disordered" evidence="1">
    <location>
        <begin position="162"/>
        <end position="194"/>
    </location>
</feature>
<reference evidence="4 5" key="1">
    <citation type="submission" date="2020-07" db="EMBL/GenBank/DDBJ databases">
        <title>Sequencing the genomes of 1000 actinobacteria strains.</title>
        <authorList>
            <person name="Klenk H.-P."/>
        </authorList>
    </citation>
    <scope>NUCLEOTIDE SEQUENCE [LARGE SCALE GENOMIC DNA]</scope>
    <source>
        <strain evidence="4 5">CXB654</strain>
    </source>
</reference>
<evidence type="ECO:0000259" key="3">
    <source>
        <dbReference type="Pfam" id="PF22422"/>
    </source>
</evidence>
<dbReference type="GO" id="GO:0005975">
    <property type="term" value="P:carbohydrate metabolic process"/>
    <property type="evidence" value="ECO:0007669"/>
    <property type="project" value="InterPro"/>
</dbReference>
<evidence type="ECO:0000256" key="1">
    <source>
        <dbReference type="SAM" id="MobiDB-lite"/>
    </source>
</evidence>
<feature type="domain" description="Putative glycogen debranching enzyme N-terminal" evidence="2">
    <location>
        <begin position="8"/>
        <end position="215"/>
    </location>
</feature>
<dbReference type="Proteomes" id="UP000589036">
    <property type="component" value="Unassembled WGS sequence"/>
</dbReference>
<keyword evidence="5" id="KW-1185">Reference proteome</keyword>
<dbReference type="EMBL" id="JACCCC010000001">
    <property type="protein sequence ID" value="NYE50294.1"/>
    <property type="molecule type" value="Genomic_DNA"/>
</dbReference>
<dbReference type="SUPFAM" id="SSF48208">
    <property type="entry name" value="Six-hairpin glycosidases"/>
    <property type="match status" value="1"/>
</dbReference>